<accession>A0A6B8VSB4</accession>
<dbReference type="InterPro" id="IPR009057">
    <property type="entry name" value="Homeodomain-like_sf"/>
</dbReference>
<gene>
    <name evidence="2" type="ORF">COCCU_05485</name>
</gene>
<dbReference type="InterPro" id="IPR052702">
    <property type="entry name" value="MscS-like_channel"/>
</dbReference>
<evidence type="ECO:0000259" key="1">
    <source>
        <dbReference type="Pfam" id="PF13358"/>
    </source>
</evidence>
<proteinExistence type="predicted"/>
<dbReference type="NCBIfam" id="NF033545">
    <property type="entry name" value="transpos_IS630"/>
    <property type="match status" value="1"/>
</dbReference>
<protein>
    <recommendedName>
        <fullName evidence="1">Tc1-like transposase DDE domain-containing protein</fullName>
    </recommendedName>
</protein>
<dbReference type="KEGG" id="cok:COCCU_05485"/>
<dbReference type="AlphaFoldDB" id="A0A6B8VSB4"/>
<sequence length="318" mass="36060">MRSKIVLECATGISNSEVSRRLRVSLPTVGKWRSRFIDKRLDGLVDEPRPGRPATIGVDQVEQVIVDTLESTPANATHWSRASMAEKSGLSKSTVGRIWKAFGLKPHLEEGFKLSTDPLFTEKVYDIVGLYVNPLESAVVLSVDEKSQVQALQRSQPTLPMMPGTPERRAPDYVRHGTTSLFAALNVADGTVISSIHRRHRAVEFKKFLAKIDKTVPEHLDVHVICDNYATHKHPRFHMHFTPTYSSWINQVERLFAEVAWELLQRSDHRSVQALEKDLRNWVKALNEDPQQFIWTKTAEEILASIARYLKRINGAGH</sequence>
<dbReference type="SUPFAM" id="SSF46689">
    <property type="entry name" value="Homeodomain-like"/>
    <property type="match status" value="1"/>
</dbReference>
<evidence type="ECO:0000313" key="3">
    <source>
        <dbReference type="Proteomes" id="UP000424462"/>
    </source>
</evidence>
<feature type="domain" description="Tc1-like transposase DDE" evidence="1">
    <location>
        <begin position="140"/>
        <end position="275"/>
    </location>
</feature>
<keyword evidence="3" id="KW-1185">Reference proteome</keyword>
<dbReference type="InterPro" id="IPR047655">
    <property type="entry name" value="Transpos_IS630-like"/>
</dbReference>
<reference evidence="2 3" key="1">
    <citation type="submission" date="2019-11" db="EMBL/GenBank/DDBJ databases">
        <title>Complete genome sequence of Corynebacterium kalinowskii 1959, a novel Corynebacterium species isolated from soil of a small paddock in Vilsendorf, Germany.</title>
        <authorList>
            <person name="Schaffert L."/>
            <person name="Ruwe M."/>
            <person name="Milse J."/>
            <person name="Hanuschka K."/>
            <person name="Ortseifen V."/>
            <person name="Droste J."/>
            <person name="Brandt D."/>
            <person name="Schlueter L."/>
            <person name="Kutter Y."/>
            <person name="Vinke S."/>
            <person name="Viehoefer P."/>
            <person name="Jacob L."/>
            <person name="Luebke N.-C."/>
            <person name="Schulte-Berndt E."/>
            <person name="Hain C."/>
            <person name="Linder M."/>
            <person name="Schmidt P."/>
            <person name="Wollenschlaeger L."/>
            <person name="Luttermann T."/>
            <person name="Thieme E."/>
            <person name="Hassa J."/>
            <person name="Haak M."/>
            <person name="Wittchen M."/>
            <person name="Mentz A."/>
            <person name="Persicke M."/>
            <person name="Busche T."/>
            <person name="Ruckert C."/>
        </authorList>
    </citation>
    <scope>NUCLEOTIDE SEQUENCE [LARGE SCALE GENOMIC DNA]</scope>
    <source>
        <strain evidence="2 3">2039</strain>
    </source>
</reference>
<dbReference type="InterPro" id="IPR038717">
    <property type="entry name" value="Tc1-like_DDE_dom"/>
</dbReference>
<evidence type="ECO:0000313" key="2">
    <source>
        <dbReference type="EMBL" id="QGU07043.1"/>
    </source>
</evidence>
<name>A0A6B8VSB4_9CORY</name>
<dbReference type="Pfam" id="PF13358">
    <property type="entry name" value="DDE_3"/>
    <property type="match status" value="1"/>
</dbReference>
<dbReference type="Proteomes" id="UP000424462">
    <property type="component" value="Chromosome"/>
</dbReference>
<dbReference type="PANTHER" id="PTHR30347">
    <property type="entry name" value="POTASSIUM CHANNEL RELATED"/>
    <property type="match status" value="1"/>
</dbReference>
<dbReference type="PANTHER" id="PTHR30347:SF1">
    <property type="entry name" value="MECHANOSENSITIVE CHANNEL MSCK"/>
    <property type="match status" value="1"/>
</dbReference>
<dbReference type="EMBL" id="CP046455">
    <property type="protein sequence ID" value="QGU07043.1"/>
    <property type="molecule type" value="Genomic_DNA"/>
</dbReference>
<organism evidence="2 3">
    <name type="scientific">Corynebacterium occultum</name>
    <dbReference type="NCBI Taxonomy" id="2675219"/>
    <lineage>
        <taxon>Bacteria</taxon>
        <taxon>Bacillati</taxon>
        <taxon>Actinomycetota</taxon>
        <taxon>Actinomycetes</taxon>
        <taxon>Mycobacteriales</taxon>
        <taxon>Corynebacteriaceae</taxon>
        <taxon>Corynebacterium</taxon>
    </lineage>
</organism>
<dbReference type="Pfam" id="PF13565">
    <property type="entry name" value="HTH_32"/>
    <property type="match status" value="1"/>
</dbReference>